<keyword evidence="2" id="KW-0732">Signal</keyword>
<keyword evidence="4" id="KW-1185">Reference proteome</keyword>
<evidence type="ECO:0000256" key="1">
    <source>
        <dbReference type="SAM" id="Coils"/>
    </source>
</evidence>
<dbReference type="EMBL" id="JWZX01002633">
    <property type="protein sequence ID" value="KOO28013.1"/>
    <property type="molecule type" value="Genomic_DNA"/>
</dbReference>
<feature type="signal peptide" evidence="2">
    <location>
        <begin position="1"/>
        <end position="18"/>
    </location>
</feature>
<sequence length="168" mass="19231">MKLSLCVWFRVHVASTVAQQAHRVLQRRLNELKATISSQQLELSDLHELLASAREAASSAVVHASSAIESADERVFRNERSMELKCKQIELEITGRLGQEFEERRSRLIEEHEQAIALAKQQWETDGVEYDRDRDLNVNAMRLRLYSAQANACLTLLDKEQQKDSLLA</sequence>
<evidence type="ECO:0000313" key="4">
    <source>
        <dbReference type="Proteomes" id="UP000037460"/>
    </source>
</evidence>
<feature type="coiled-coil region" evidence="1">
    <location>
        <begin position="22"/>
        <end position="49"/>
    </location>
</feature>
<reference evidence="4" key="1">
    <citation type="journal article" date="2015" name="PLoS Genet.">
        <title>Genome Sequence and Transcriptome Analyses of Chrysochromulina tobin: Metabolic Tools for Enhanced Algal Fitness in the Prominent Order Prymnesiales (Haptophyceae).</title>
        <authorList>
            <person name="Hovde B.T."/>
            <person name="Deodato C.R."/>
            <person name="Hunsperger H.M."/>
            <person name="Ryken S.A."/>
            <person name="Yost W."/>
            <person name="Jha R.K."/>
            <person name="Patterson J."/>
            <person name="Monnat R.J. Jr."/>
            <person name="Barlow S.B."/>
            <person name="Starkenburg S.R."/>
            <person name="Cattolico R.A."/>
        </authorList>
    </citation>
    <scope>NUCLEOTIDE SEQUENCE</scope>
    <source>
        <strain evidence="4">CCMP291</strain>
    </source>
</reference>
<protein>
    <submittedName>
        <fullName evidence="3">Uncharacterized protein</fullName>
    </submittedName>
</protein>
<gene>
    <name evidence="3" type="ORF">Ctob_004718</name>
</gene>
<organism evidence="3 4">
    <name type="scientific">Chrysochromulina tobinii</name>
    <dbReference type="NCBI Taxonomy" id="1460289"/>
    <lineage>
        <taxon>Eukaryota</taxon>
        <taxon>Haptista</taxon>
        <taxon>Haptophyta</taxon>
        <taxon>Prymnesiophyceae</taxon>
        <taxon>Prymnesiales</taxon>
        <taxon>Chrysochromulinaceae</taxon>
        <taxon>Chrysochromulina</taxon>
    </lineage>
</organism>
<evidence type="ECO:0000313" key="3">
    <source>
        <dbReference type="EMBL" id="KOO28013.1"/>
    </source>
</evidence>
<keyword evidence="1" id="KW-0175">Coiled coil</keyword>
<feature type="chain" id="PRO_5005601939" evidence="2">
    <location>
        <begin position="19"/>
        <end position="168"/>
    </location>
</feature>
<name>A0A0M0JP55_9EUKA</name>
<accession>A0A0M0JP55</accession>
<comment type="caution">
    <text evidence="3">The sequence shown here is derived from an EMBL/GenBank/DDBJ whole genome shotgun (WGS) entry which is preliminary data.</text>
</comment>
<dbReference type="AlphaFoldDB" id="A0A0M0JP55"/>
<evidence type="ECO:0000256" key="2">
    <source>
        <dbReference type="SAM" id="SignalP"/>
    </source>
</evidence>
<dbReference type="Proteomes" id="UP000037460">
    <property type="component" value="Unassembled WGS sequence"/>
</dbReference>
<proteinExistence type="predicted"/>